<feature type="domain" description="Glycosyl hydrolase family 13 catalytic" evidence="15">
    <location>
        <begin position="120"/>
        <end position="468"/>
    </location>
</feature>
<dbReference type="Pfam" id="PF00128">
    <property type="entry name" value="Alpha-amylase"/>
    <property type="match status" value="1"/>
</dbReference>
<dbReference type="Proteomes" id="UP001500840">
    <property type="component" value="Unassembled WGS sequence"/>
</dbReference>
<comment type="caution">
    <text evidence="16">The sequence shown here is derived from an EMBL/GenBank/DDBJ whole genome shotgun (WGS) entry which is preliminary data.</text>
</comment>
<dbReference type="EMBL" id="BAABGA010000035">
    <property type="protein sequence ID" value="GAA4454422.1"/>
    <property type="molecule type" value="Genomic_DNA"/>
</dbReference>
<dbReference type="InterPro" id="IPR044901">
    <property type="entry name" value="Trehalose_TreZ_E-set_sf"/>
</dbReference>
<comment type="similarity">
    <text evidence="3 14">Belongs to the glycosyl hydrolase 13 family.</text>
</comment>
<gene>
    <name evidence="16" type="primary">treZ</name>
    <name evidence="16" type="ORF">GCM10023156_26860</name>
</gene>
<dbReference type="PIRSF" id="PIRSF006337">
    <property type="entry name" value="Trehalose_TreZ"/>
    <property type="match status" value="1"/>
</dbReference>
<evidence type="ECO:0000259" key="15">
    <source>
        <dbReference type="SMART" id="SM00642"/>
    </source>
</evidence>
<dbReference type="InterPro" id="IPR017853">
    <property type="entry name" value="GH"/>
</dbReference>
<comment type="pathway">
    <text evidence="2 14">Glycan biosynthesis; trehalose biosynthesis.</text>
</comment>
<protein>
    <recommendedName>
        <fullName evidence="5 13">Malto-oligosyltrehalose trehalohydrolase</fullName>
        <shortName evidence="14">MTHase</shortName>
        <ecNumber evidence="4 13">3.2.1.141</ecNumber>
    </recommendedName>
    <alternativeName>
        <fullName evidence="11 14">4-alpha-D-((1-&gt;4)-alpha-D-glucano)trehalose trehalohydrolase</fullName>
    </alternativeName>
    <alternativeName>
        <fullName evidence="10 14">Maltooligosyl trehalose trehalohydrolase</fullName>
    </alternativeName>
</protein>
<dbReference type="CDD" id="cd02853">
    <property type="entry name" value="E_set_MTHase_like_N"/>
    <property type="match status" value="1"/>
</dbReference>
<evidence type="ECO:0000256" key="4">
    <source>
        <dbReference type="ARBA" id="ARBA00012268"/>
    </source>
</evidence>
<keyword evidence="17" id="KW-1185">Reference proteome</keyword>
<dbReference type="InterPro" id="IPR014756">
    <property type="entry name" value="Ig_E-set"/>
</dbReference>
<evidence type="ECO:0000256" key="5">
    <source>
        <dbReference type="ARBA" id="ARBA00015938"/>
    </source>
</evidence>
<dbReference type="Gene3D" id="3.20.20.80">
    <property type="entry name" value="Glycosidases"/>
    <property type="match status" value="1"/>
</dbReference>
<evidence type="ECO:0000256" key="3">
    <source>
        <dbReference type="ARBA" id="ARBA00008061"/>
    </source>
</evidence>
<evidence type="ECO:0000256" key="8">
    <source>
        <dbReference type="ARBA" id="ARBA00023277"/>
    </source>
</evidence>
<dbReference type="CDD" id="cd11325">
    <property type="entry name" value="AmyAc_GTHase"/>
    <property type="match status" value="1"/>
</dbReference>
<evidence type="ECO:0000256" key="1">
    <source>
        <dbReference type="ARBA" id="ARBA00004496"/>
    </source>
</evidence>
<dbReference type="Pfam" id="PF02922">
    <property type="entry name" value="CBM_48"/>
    <property type="match status" value="1"/>
</dbReference>
<dbReference type="EC" id="3.2.1.141" evidence="4 13"/>
<dbReference type="NCBIfam" id="TIGR02402">
    <property type="entry name" value="trehalose_TreZ"/>
    <property type="match status" value="1"/>
</dbReference>
<dbReference type="InterPro" id="IPR022567">
    <property type="entry name" value="DUF3459"/>
</dbReference>
<dbReference type="InterPro" id="IPR012768">
    <property type="entry name" value="Trehalose_TreZ"/>
</dbReference>
<evidence type="ECO:0000256" key="6">
    <source>
        <dbReference type="ARBA" id="ARBA00022490"/>
    </source>
</evidence>
<comment type="catalytic activity">
    <reaction evidence="12 14">
        <text>hydrolysis of (1-&gt;4)-alpha-D-glucosidic linkage in 4-alpha-D-[(1-&gt;4)-alpha-D-glucanosyl]n trehalose to yield trehalose and (1-&gt;4)-alpha-D-glucan.</text>
        <dbReference type="EC" id="3.2.1.141"/>
    </reaction>
</comment>
<keyword evidence="8" id="KW-0119">Carbohydrate metabolism</keyword>
<evidence type="ECO:0000313" key="17">
    <source>
        <dbReference type="Proteomes" id="UP001500840"/>
    </source>
</evidence>
<dbReference type="RefSeq" id="WP_345322764.1">
    <property type="nucleotide sequence ID" value="NZ_BAABGA010000035.1"/>
</dbReference>
<dbReference type="SUPFAM" id="SSF51445">
    <property type="entry name" value="(Trans)glycosidases"/>
    <property type="match status" value="1"/>
</dbReference>
<reference evidence="17" key="1">
    <citation type="journal article" date="2019" name="Int. J. Syst. Evol. Microbiol.">
        <title>The Global Catalogue of Microorganisms (GCM) 10K type strain sequencing project: providing services to taxonomists for standard genome sequencing and annotation.</title>
        <authorList>
            <consortium name="The Broad Institute Genomics Platform"/>
            <consortium name="The Broad Institute Genome Sequencing Center for Infectious Disease"/>
            <person name="Wu L."/>
            <person name="Ma J."/>
        </authorList>
    </citation>
    <scope>NUCLEOTIDE SEQUENCE [LARGE SCALE GENOMIC DNA]</scope>
    <source>
        <strain evidence="17">JCM 17759</strain>
    </source>
</reference>
<evidence type="ECO:0000256" key="7">
    <source>
        <dbReference type="ARBA" id="ARBA00022801"/>
    </source>
</evidence>
<dbReference type="PANTHER" id="PTHR43651:SF11">
    <property type="entry name" value="MALTO-OLIGOSYLTREHALOSE TREHALOHYDROLASE"/>
    <property type="match status" value="1"/>
</dbReference>
<dbReference type="SMART" id="SM00642">
    <property type="entry name" value="Aamy"/>
    <property type="match status" value="1"/>
</dbReference>
<keyword evidence="7 14" id="KW-0378">Hydrolase</keyword>
<dbReference type="SUPFAM" id="SSF81296">
    <property type="entry name" value="E set domains"/>
    <property type="match status" value="1"/>
</dbReference>
<evidence type="ECO:0000256" key="12">
    <source>
        <dbReference type="ARBA" id="ARBA00034013"/>
    </source>
</evidence>
<keyword evidence="9 14" id="KW-0326">Glycosidase</keyword>
<accession>A0ABP8MUD2</accession>
<evidence type="ECO:0000256" key="13">
    <source>
        <dbReference type="NCBIfam" id="TIGR02402"/>
    </source>
</evidence>
<dbReference type="InterPro" id="IPR013783">
    <property type="entry name" value="Ig-like_fold"/>
</dbReference>
<evidence type="ECO:0000256" key="2">
    <source>
        <dbReference type="ARBA" id="ARBA00005199"/>
    </source>
</evidence>
<organism evidence="16 17">
    <name type="scientific">Novipirellula rosea</name>
    <dbReference type="NCBI Taxonomy" id="1031540"/>
    <lineage>
        <taxon>Bacteria</taxon>
        <taxon>Pseudomonadati</taxon>
        <taxon>Planctomycetota</taxon>
        <taxon>Planctomycetia</taxon>
        <taxon>Pirellulales</taxon>
        <taxon>Pirellulaceae</taxon>
        <taxon>Novipirellula</taxon>
    </lineage>
</organism>
<dbReference type="PANTHER" id="PTHR43651">
    <property type="entry name" value="1,4-ALPHA-GLUCAN-BRANCHING ENZYME"/>
    <property type="match status" value="1"/>
</dbReference>
<sequence length="636" mass="71732">MQTELKRRMPIGAEVLENGVHFRVWAPKRKQVSVKLSESGELIPLESEGNGHFSAFYEGIGDGARYSFRLDDDDYDYPDPASRFQPDGVHAASQVVDPESYRWNDGDWRGVELPGQVIYEMHIGCFTDGGTWKSAESKLPFLAETGITMLEVMPVADFDGQFGWGYDGVKWYAPTRLYGSPNDFRHFVDTAHQLGLAVILDVVYNHFGPTGNYTGAFSPHFVSQRHPTEWGDAINYDGEQAAGVREFVTENAAYWIREFHLDGLRLDATQTIYDDSPRHLLADLSTAARGAAFTASGEQRKIVLIAENETQEVRHVEGIDQNGFGLDGLWNDDFHHACRVAATGHAEYYYADYAGTAQELVSATRWGYLFQGQYSHELKRWRGTPAWHVPGWRFVTYLQNHDQVANSAHGSRLPELTSPGTYRALTTLWLLGPGTPMFFMGQEFGTHTPFRFFADHDVELATLVREGRWESLRQFPRIAGHDGRVISLPDPADESTFAACKLDWSKCHDDCQDLRLHRDLLRLRSEDPTFSKQDKNMIQGAVINADCLLIRWHNPQDEQGELDRLLLVNLGRDCHWSPSAEPLVAPAIHTHWQIKFSSEDPEYGGSGTALLNTTNWHIPGHSAILLTPTAVQKPRK</sequence>
<keyword evidence="6" id="KW-0963">Cytoplasm</keyword>
<evidence type="ECO:0000256" key="10">
    <source>
        <dbReference type="ARBA" id="ARBA00032057"/>
    </source>
</evidence>
<name>A0ABP8MUD2_9BACT</name>
<dbReference type="Gene3D" id="2.60.40.10">
    <property type="entry name" value="Immunoglobulins"/>
    <property type="match status" value="1"/>
</dbReference>
<evidence type="ECO:0000256" key="14">
    <source>
        <dbReference type="PIRNR" id="PIRNR006337"/>
    </source>
</evidence>
<comment type="subcellular location">
    <subcellularLocation>
        <location evidence="1">Cytoplasm</location>
    </subcellularLocation>
</comment>
<evidence type="ECO:0000313" key="16">
    <source>
        <dbReference type="EMBL" id="GAA4454422.1"/>
    </source>
</evidence>
<evidence type="ECO:0000256" key="9">
    <source>
        <dbReference type="ARBA" id="ARBA00023295"/>
    </source>
</evidence>
<dbReference type="Pfam" id="PF11941">
    <property type="entry name" value="DUF3459"/>
    <property type="match status" value="1"/>
</dbReference>
<dbReference type="Gene3D" id="1.10.10.760">
    <property type="entry name" value="E-set domains of sugar-utilizing enzymes"/>
    <property type="match status" value="1"/>
</dbReference>
<dbReference type="InterPro" id="IPR004193">
    <property type="entry name" value="Glyco_hydro_13_N"/>
</dbReference>
<dbReference type="InterPro" id="IPR006047">
    <property type="entry name" value="GH13_cat_dom"/>
</dbReference>
<proteinExistence type="inferred from homology"/>
<evidence type="ECO:0000256" key="11">
    <source>
        <dbReference type="ARBA" id="ARBA00033284"/>
    </source>
</evidence>